<protein>
    <recommendedName>
        <fullName evidence="4">Protein kinase domain-containing protein</fullName>
    </recommendedName>
</protein>
<evidence type="ECO:0000256" key="3">
    <source>
        <dbReference type="PROSITE-ProRule" id="PRU10141"/>
    </source>
</evidence>
<dbReference type="InterPro" id="IPR017441">
    <property type="entry name" value="Protein_kinase_ATP_BS"/>
</dbReference>
<dbReference type="SMART" id="SM00671">
    <property type="entry name" value="SEL1"/>
    <property type="match status" value="10"/>
</dbReference>
<proteinExistence type="predicted"/>
<dbReference type="GO" id="GO:0004672">
    <property type="term" value="F:protein kinase activity"/>
    <property type="evidence" value="ECO:0007669"/>
    <property type="project" value="InterPro"/>
</dbReference>
<dbReference type="InterPro" id="IPR006597">
    <property type="entry name" value="Sel1-like"/>
</dbReference>
<dbReference type="InterPro" id="IPR011990">
    <property type="entry name" value="TPR-like_helical_dom_sf"/>
</dbReference>
<dbReference type="RefSeq" id="XP_068365899.1">
    <property type="nucleotide sequence ID" value="XM_068499512.1"/>
</dbReference>
<keyword evidence="6" id="KW-1185">Reference proteome</keyword>
<evidence type="ECO:0000256" key="1">
    <source>
        <dbReference type="ARBA" id="ARBA00022741"/>
    </source>
</evidence>
<reference evidence="5" key="1">
    <citation type="submission" date="2016-10" db="EMBL/GenBank/DDBJ databases">
        <authorList>
            <person name="Benchimol M."/>
            <person name="Almeida L.G."/>
            <person name="Vasconcelos A.T."/>
            <person name="Perreira-Neves A."/>
            <person name="Rosa I.A."/>
            <person name="Tasca T."/>
            <person name="Bogo M.R."/>
            <person name="de Souza W."/>
        </authorList>
    </citation>
    <scope>NUCLEOTIDE SEQUENCE [LARGE SCALE GENOMIC DNA]</scope>
    <source>
        <strain evidence="5">K</strain>
    </source>
</reference>
<dbReference type="GeneID" id="94834216"/>
<dbReference type="PANTHER" id="PTHR43628">
    <property type="entry name" value="ACTIVATOR OF C KINASE PROTEIN 1-RELATED"/>
    <property type="match status" value="1"/>
</dbReference>
<dbReference type="Proteomes" id="UP000179807">
    <property type="component" value="Unassembled WGS sequence"/>
</dbReference>
<dbReference type="GO" id="GO:0005524">
    <property type="term" value="F:ATP binding"/>
    <property type="evidence" value="ECO:0007669"/>
    <property type="project" value="UniProtKB-UniRule"/>
</dbReference>
<dbReference type="PROSITE" id="PS00108">
    <property type="entry name" value="PROTEIN_KINASE_ST"/>
    <property type="match status" value="1"/>
</dbReference>
<dbReference type="PANTHER" id="PTHR43628:SF1">
    <property type="entry name" value="CHITIN SYNTHASE REGULATORY FACTOR 2-RELATED"/>
    <property type="match status" value="1"/>
</dbReference>
<dbReference type="Pfam" id="PF08238">
    <property type="entry name" value="Sel1"/>
    <property type="match status" value="6"/>
</dbReference>
<evidence type="ECO:0000259" key="4">
    <source>
        <dbReference type="PROSITE" id="PS50011"/>
    </source>
</evidence>
<accession>A0A1J4KNF0</accession>
<dbReference type="VEuPathDB" id="TrichDB:TRFO_17308"/>
<dbReference type="PROSITE" id="PS00107">
    <property type="entry name" value="PROTEIN_KINASE_ATP"/>
    <property type="match status" value="1"/>
</dbReference>
<dbReference type="InterPro" id="IPR011009">
    <property type="entry name" value="Kinase-like_dom_sf"/>
</dbReference>
<dbReference type="SUPFAM" id="SSF56112">
    <property type="entry name" value="Protein kinase-like (PK-like)"/>
    <property type="match status" value="1"/>
</dbReference>
<dbReference type="OrthoDB" id="4062651at2759"/>
<feature type="domain" description="Protein kinase" evidence="4">
    <location>
        <begin position="217"/>
        <end position="467"/>
    </location>
</feature>
<dbReference type="EMBL" id="MLAK01000556">
    <property type="protein sequence ID" value="OHT12763.1"/>
    <property type="molecule type" value="Genomic_DNA"/>
</dbReference>
<comment type="caution">
    <text evidence="5">The sequence shown here is derived from an EMBL/GenBank/DDBJ whole genome shotgun (WGS) entry which is preliminary data.</text>
</comment>
<dbReference type="InterPro" id="IPR000719">
    <property type="entry name" value="Prot_kinase_dom"/>
</dbReference>
<dbReference type="InterPro" id="IPR052945">
    <property type="entry name" value="Mitotic_Regulator"/>
</dbReference>
<organism evidence="5 6">
    <name type="scientific">Tritrichomonas foetus</name>
    <dbReference type="NCBI Taxonomy" id="1144522"/>
    <lineage>
        <taxon>Eukaryota</taxon>
        <taxon>Metamonada</taxon>
        <taxon>Parabasalia</taxon>
        <taxon>Tritrichomonadida</taxon>
        <taxon>Tritrichomonadidae</taxon>
        <taxon>Tritrichomonas</taxon>
    </lineage>
</organism>
<evidence type="ECO:0000256" key="2">
    <source>
        <dbReference type="ARBA" id="ARBA00022840"/>
    </source>
</evidence>
<keyword evidence="2 3" id="KW-0067">ATP-binding</keyword>
<feature type="binding site" evidence="3">
    <location>
        <position position="246"/>
    </location>
    <ligand>
        <name>ATP</name>
        <dbReference type="ChEBI" id="CHEBI:30616"/>
    </ligand>
</feature>
<dbReference type="SUPFAM" id="SSF81901">
    <property type="entry name" value="HCP-like"/>
    <property type="match status" value="3"/>
</dbReference>
<sequence length="1293" mass="152534">MVLKKCWSNIDLRTNCPFIVVDIFIDPPPLLKNQWQYILSNQELIFSRIYDKFNLNYIGFFDFNCRNALLHMTLKTAFLTLGYLKVTERDYNLFILCFEDNCIFIKDQAESYFWSFIQNYLVIGTRVIYHFDLPFDISAINKNLSDSEKCSAEEEVFNFIKFFYHKISNNAFLLSTLKPLISYLVRRFYFPPKYFRNSAYLDTFYSIIYQEFHINDFVTLRSLGKGSTSNVYLFFHLETFYIVAAKEYIGEFSEKVERREKIFASIINSEDVCLNKTYGFIYDKQRKRKLYLYEFMSGGTLETNVNWLSDTAKTELMIKLLYSIYILHSNNLIHRDLKPDNILFNFKGKSFLSDFGCIRNEYETGDFTNNLGSFYSSPEILLKNGNEINESSDIYSFGLLLYFLSNRRNPCISFSNLLKNYVNGKVPIFAGTDKIKNVYEKCVCFNPKDRADALFLLQYIVNNHLYFENTNIPYINSKIRAIISMFKDHDDVRIEDISVVYESSLIPEGIRLLESGDFVNAKQFFKVAKNEDHDEKGNIQLGHLYLKKFKETRNSKYLDKGMKYIELPSNYNDNTIVFAFNTLGDIFYDGKFVQQDIYKAIYFYEKGVKISLSKLRPNIHLNKENIDAVRKLGKFYFDQKYTKKAKKYLEMITHKKDKYFQVESVEEDYMLGIIYLKNPSIASREIRIQNILKYLLRAANEKHSDAQYQLGKIYFRGDIVEKNPVLAEHFWYLASSFNAKAQYYLGLAYLFGEYGIEKNVNNGIELLLKSADNGYIKANYQVGLFYQEGYETNKDPKTALIYFKNAEILNSKMKKIDQQLMIKIFENLYEITEYDEALTYLEKLLPYEIINSQKIAHDFDFNPFYLVMPNIVKIMSNLSSCIYELGKYYKNKNASTSIYLIYIAAKLRHPQGLYKIGKAVFEGKNIEKNEKTGIAYLEGALEHKNFKALDYLVKICKIYQYNDSIFSYHEYAAKYNCIVSIYFLGVSIENGIHYPKNFYNAIEYYQKIITMTNTKKQYNKYKQFSINRYCLIYLLKTHNFNHVISLNMMKSQSSGDFSYLVNNIGIIYYFYEKNIELAKIELKKAAANGFILSEIILGLLFEEESNQAKANKYYNLGINHYFSTKILLDSDYGINDFDHSCRFLVFYIILKLVKKTIEIQNMSLNNDNLSLIQLIRDLLLVFQELLKHSEFHQEQFKIGEFHSIFSSLSDNNQLLIQNDEPLSERLVEEVRKWLSNQNLIKLYHWVSAYINQLTNYIYQKPYYYFFGTCPPKNEEKIYFQENLYDDFREGFGS</sequence>
<dbReference type="Gene3D" id="1.10.510.10">
    <property type="entry name" value="Transferase(Phosphotransferase) domain 1"/>
    <property type="match status" value="1"/>
</dbReference>
<dbReference type="PROSITE" id="PS50011">
    <property type="entry name" value="PROTEIN_KINASE_DOM"/>
    <property type="match status" value="1"/>
</dbReference>
<dbReference type="Pfam" id="PF00069">
    <property type="entry name" value="Pkinase"/>
    <property type="match status" value="1"/>
</dbReference>
<dbReference type="InterPro" id="IPR008271">
    <property type="entry name" value="Ser/Thr_kinase_AS"/>
</dbReference>
<evidence type="ECO:0000313" key="6">
    <source>
        <dbReference type="Proteomes" id="UP000179807"/>
    </source>
</evidence>
<name>A0A1J4KNF0_9EUKA</name>
<gene>
    <name evidence="5" type="ORF">TRFO_17308</name>
</gene>
<keyword evidence="1 3" id="KW-0547">Nucleotide-binding</keyword>
<evidence type="ECO:0000313" key="5">
    <source>
        <dbReference type="EMBL" id="OHT12763.1"/>
    </source>
</evidence>
<dbReference type="SMART" id="SM00220">
    <property type="entry name" value="S_TKc"/>
    <property type="match status" value="1"/>
</dbReference>
<dbReference type="Gene3D" id="1.25.40.10">
    <property type="entry name" value="Tetratricopeptide repeat domain"/>
    <property type="match status" value="3"/>
</dbReference>